<sequence length="173" mass="18461">MAAIGVALAGALLPAAPASAQAGNLRDLIGARGSSAEFAMGQRGYSLARNANDRSYWWNNGSKSCVSMYVWDGRVQNLDSATSKDCGKNGNGNAVAAGVIGALVVGAIVAGAASSNKHHNDDYYDHRHDNGGYGDRYGQYSPADNVICYRRQATCYKYGEFSSKWTRREFGGY</sequence>
<proteinExistence type="predicted"/>
<dbReference type="AlphaFoldDB" id="A0A2W5C6R6"/>
<feature type="chain" id="PRO_5016079073" description="17 kDa surface antigen" evidence="1">
    <location>
        <begin position="23"/>
        <end position="173"/>
    </location>
</feature>
<evidence type="ECO:0000313" key="2">
    <source>
        <dbReference type="EMBL" id="PZO89948.1"/>
    </source>
</evidence>
<reference evidence="2 3" key="1">
    <citation type="submission" date="2017-08" db="EMBL/GenBank/DDBJ databases">
        <title>Infants hospitalized years apart are colonized by the same room-sourced microbial strains.</title>
        <authorList>
            <person name="Brooks B."/>
            <person name="Olm M.R."/>
            <person name="Firek B.A."/>
            <person name="Baker R."/>
            <person name="Thomas B.C."/>
            <person name="Morowitz M.J."/>
            <person name="Banfield J.F."/>
        </authorList>
    </citation>
    <scope>NUCLEOTIDE SEQUENCE [LARGE SCALE GENOMIC DNA]</scope>
    <source>
        <strain evidence="2">S2_018_000_R2_101</strain>
    </source>
</reference>
<evidence type="ECO:0000256" key="1">
    <source>
        <dbReference type="SAM" id="SignalP"/>
    </source>
</evidence>
<dbReference type="EMBL" id="QFNN01000041">
    <property type="protein sequence ID" value="PZO89948.1"/>
    <property type="molecule type" value="Genomic_DNA"/>
</dbReference>
<organism evidence="2 3">
    <name type="scientific">Sphingomonas sanxanigenens</name>
    <dbReference type="NCBI Taxonomy" id="397260"/>
    <lineage>
        <taxon>Bacteria</taxon>
        <taxon>Pseudomonadati</taxon>
        <taxon>Pseudomonadota</taxon>
        <taxon>Alphaproteobacteria</taxon>
        <taxon>Sphingomonadales</taxon>
        <taxon>Sphingomonadaceae</taxon>
        <taxon>Sphingomonas</taxon>
    </lineage>
</organism>
<keyword evidence="1" id="KW-0732">Signal</keyword>
<feature type="signal peptide" evidence="1">
    <location>
        <begin position="1"/>
        <end position="22"/>
    </location>
</feature>
<evidence type="ECO:0008006" key="4">
    <source>
        <dbReference type="Google" id="ProtNLM"/>
    </source>
</evidence>
<accession>A0A2W5C6R6</accession>
<name>A0A2W5C6R6_9SPHN</name>
<gene>
    <name evidence="2" type="ORF">DI623_08570</name>
</gene>
<protein>
    <recommendedName>
        <fullName evidence="4">17 kDa surface antigen</fullName>
    </recommendedName>
</protein>
<comment type="caution">
    <text evidence="2">The sequence shown here is derived from an EMBL/GenBank/DDBJ whole genome shotgun (WGS) entry which is preliminary data.</text>
</comment>
<dbReference type="Proteomes" id="UP000249066">
    <property type="component" value="Unassembled WGS sequence"/>
</dbReference>
<evidence type="ECO:0000313" key="3">
    <source>
        <dbReference type="Proteomes" id="UP000249066"/>
    </source>
</evidence>